<proteinExistence type="predicted"/>
<dbReference type="EMBL" id="CSTD01000002">
    <property type="protein sequence ID" value="CPR11463.1"/>
    <property type="molecule type" value="Genomic_DNA"/>
</dbReference>
<name>A0A0U0W9F6_MYCBE</name>
<protein>
    <recommendedName>
        <fullName evidence="4">Secreted protein</fullName>
    </recommendedName>
</protein>
<evidence type="ECO:0008006" key="4">
    <source>
        <dbReference type="Google" id="ProtNLM"/>
    </source>
</evidence>
<sequence length="171" mass="18345" precursor="true">MRSINRALSATLVAAGMAGGGGLAPSAWAYDPSINGTYTATVVGDWARTNEVFHQEPVVRSTWTVTTSCSTAYRCDGQVVSDQGWTAPIFMNEGSTWFVKRDIPNWTTCPDGTSFPGHDVIHFYPANPDTGEKLLGSPVLAGREQTTGPSGACGTNKPLYIDQPFRLDKIS</sequence>
<reference evidence="2 3" key="1">
    <citation type="submission" date="2015-03" db="EMBL/GenBank/DDBJ databases">
        <authorList>
            <person name="Murphy D."/>
        </authorList>
    </citation>
    <scope>NUCLEOTIDE SEQUENCE [LARGE SCALE GENOMIC DNA]</scope>
    <source>
        <strain evidence="2 3">DSM 44277</strain>
    </source>
</reference>
<dbReference type="OrthoDB" id="4739449at2"/>
<dbReference type="Proteomes" id="UP000198875">
    <property type="component" value="Unassembled WGS sequence"/>
</dbReference>
<keyword evidence="1" id="KW-0732">Signal</keyword>
<feature type="signal peptide" evidence="1">
    <location>
        <begin position="1"/>
        <end position="29"/>
    </location>
</feature>
<feature type="chain" id="PRO_5006703817" description="Secreted protein" evidence="1">
    <location>
        <begin position="30"/>
        <end position="171"/>
    </location>
</feature>
<dbReference type="RefSeq" id="WP_090350221.1">
    <property type="nucleotide sequence ID" value="NZ_CSTD01000002.1"/>
</dbReference>
<evidence type="ECO:0000313" key="2">
    <source>
        <dbReference type="EMBL" id="CPR11463.1"/>
    </source>
</evidence>
<accession>A0A0U0W9F6</accession>
<organism evidence="2 3">
    <name type="scientific">Mycobacterium bohemicum DSM 44277</name>
    <dbReference type="NCBI Taxonomy" id="1236609"/>
    <lineage>
        <taxon>Bacteria</taxon>
        <taxon>Bacillati</taxon>
        <taxon>Actinomycetota</taxon>
        <taxon>Actinomycetes</taxon>
        <taxon>Mycobacteriales</taxon>
        <taxon>Mycobacteriaceae</taxon>
        <taxon>Mycobacterium</taxon>
    </lineage>
</organism>
<dbReference type="AlphaFoldDB" id="A0A0U0W9F6"/>
<evidence type="ECO:0000256" key="1">
    <source>
        <dbReference type="SAM" id="SignalP"/>
    </source>
</evidence>
<gene>
    <name evidence="2" type="ORF">BN971_02749</name>
</gene>
<evidence type="ECO:0000313" key="3">
    <source>
        <dbReference type="Proteomes" id="UP000198875"/>
    </source>
</evidence>